<dbReference type="EMBL" id="JBHTBW010000048">
    <property type="protein sequence ID" value="MFC7442438.1"/>
    <property type="molecule type" value="Genomic_DNA"/>
</dbReference>
<comment type="caution">
    <text evidence="2">The sequence shown here is derived from an EMBL/GenBank/DDBJ whole genome shotgun (WGS) entry which is preliminary data.</text>
</comment>
<dbReference type="Pfam" id="PF24693">
    <property type="entry name" value="DUF7660"/>
    <property type="match status" value="1"/>
</dbReference>
<organism evidence="2 3">
    <name type="scientific">Laceyella putida</name>
    <dbReference type="NCBI Taxonomy" id="110101"/>
    <lineage>
        <taxon>Bacteria</taxon>
        <taxon>Bacillati</taxon>
        <taxon>Bacillota</taxon>
        <taxon>Bacilli</taxon>
        <taxon>Bacillales</taxon>
        <taxon>Thermoactinomycetaceae</taxon>
        <taxon>Laceyella</taxon>
    </lineage>
</organism>
<dbReference type="RefSeq" id="WP_379866318.1">
    <property type="nucleotide sequence ID" value="NZ_JBHTBW010000048.1"/>
</dbReference>
<protein>
    <recommendedName>
        <fullName evidence="1">DUF7660 domain-containing protein</fullName>
    </recommendedName>
</protein>
<reference evidence="3" key="1">
    <citation type="journal article" date="2019" name="Int. J. Syst. Evol. Microbiol.">
        <title>The Global Catalogue of Microorganisms (GCM) 10K type strain sequencing project: providing services to taxonomists for standard genome sequencing and annotation.</title>
        <authorList>
            <consortium name="The Broad Institute Genomics Platform"/>
            <consortium name="The Broad Institute Genome Sequencing Center for Infectious Disease"/>
            <person name="Wu L."/>
            <person name="Ma J."/>
        </authorList>
    </citation>
    <scope>NUCLEOTIDE SEQUENCE [LARGE SCALE GENOMIC DNA]</scope>
    <source>
        <strain evidence="3">CGMCC 1.12942</strain>
    </source>
</reference>
<feature type="domain" description="DUF7660" evidence="1">
    <location>
        <begin position="12"/>
        <end position="84"/>
    </location>
</feature>
<gene>
    <name evidence="2" type="ORF">ACFQNG_15220</name>
</gene>
<name>A0ABW2RMZ5_9BACL</name>
<dbReference type="Proteomes" id="UP001596500">
    <property type="component" value="Unassembled WGS sequence"/>
</dbReference>
<evidence type="ECO:0000313" key="2">
    <source>
        <dbReference type="EMBL" id="MFC7442438.1"/>
    </source>
</evidence>
<sequence>MELADVVEKVSTKEDFLEFVGLLIKDYHKGMDGWENRNVDHYLDALRSWIEDMEGYYEYKNLPVPKDIDWNFFANALMAAKIYE</sequence>
<accession>A0ABW2RMZ5</accession>
<evidence type="ECO:0000259" key="1">
    <source>
        <dbReference type="Pfam" id="PF24693"/>
    </source>
</evidence>
<keyword evidence="3" id="KW-1185">Reference proteome</keyword>
<evidence type="ECO:0000313" key="3">
    <source>
        <dbReference type="Proteomes" id="UP001596500"/>
    </source>
</evidence>
<dbReference type="InterPro" id="IPR056077">
    <property type="entry name" value="DUF7660"/>
</dbReference>
<proteinExistence type="predicted"/>